<dbReference type="Gene3D" id="3.90.550.10">
    <property type="entry name" value="Spore Coat Polysaccharide Biosynthesis Protein SpsA, Chain A"/>
    <property type="match status" value="1"/>
</dbReference>
<dbReference type="EMBL" id="VSSQ01020728">
    <property type="protein sequence ID" value="MPM65810.1"/>
    <property type="molecule type" value="Genomic_DNA"/>
</dbReference>
<gene>
    <name evidence="1" type="ORF">SDC9_112712</name>
</gene>
<organism evidence="1">
    <name type="scientific">bioreactor metagenome</name>
    <dbReference type="NCBI Taxonomy" id="1076179"/>
    <lineage>
        <taxon>unclassified sequences</taxon>
        <taxon>metagenomes</taxon>
        <taxon>ecological metagenomes</taxon>
    </lineage>
</organism>
<reference evidence="1" key="1">
    <citation type="submission" date="2019-08" db="EMBL/GenBank/DDBJ databases">
        <authorList>
            <person name="Kucharzyk K."/>
            <person name="Murdoch R.W."/>
            <person name="Higgins S."/>
            <person name="Loffler F."/>
        </authorList>
    </citation>
    <scope>NUCLEOTIDE SEQUENCE</scope>
</reference>
<dbReference type="AlphaFoldDB" id="A0A645BK19"/>
<sequence length="93" mass="10535">MNFFGFTPSLFPALEARFPEFLTEALEKNPLKGEFLIPQEVGRLLQAGRASVRVLSSPDRWYGVTYREDKPEVMQALNDLTDAGAYPDKKLLD</sequence>
<protein>
    <recommendedName>
        <fullName evidence="2">Nucleotidyl transferase domain-containing protein</fullName>
    </recommendedName>
</protein>
<evidence type="ECO:0000313" key="1">
    <source>
        <dbReference type="EMBL" id="MPM65810.1"/>
    </source>
</evidence>
<comment type="caution">
    <text evidence="1">The sequence shown here is derived from an EMBL/GenBank/DDBJ whole genome shotgun (WGS) entry which is preliminary data.</text>
</comment>
<evidence type="ECO:0008006" key="2">
    <source>
        <dbReference type="Google" id="ProtNLM"/>
    </source>
</evidence>
<dbReference type="InterPro" id="IPR029044">
    <property type="entry name" value="Nucleotide-diphossugar_trans"/>
</dbReference>
<name>A0A645BK19_9ZZZZ</name>
<accession>A0A645BK19</accession>
<proteinExistence type="predicted"/>